<comment type="caution">
    <text evidence="3">The sequence shown here is derived from an EMBL/GenBank/DDBJ whole genome shotgun (WGS) entry which is preliminary data.</text>
</comment>
<feature type="region of interest" description="Disordered" evidence="1">
    <location>
        <begin position="121"/>
        <end position="156"/>
    </location>
</feature>
<reference evidence="3 4" key="1">
    <citation type="submission" date="2019-06" db="EMBL/GenBank/DDBJ databases">
        <title>Sequencing the genomes of 1000 actinobacteria strains.</title>
        <authorList>
            <person name="Klenk H.-P."/>
        </authorList>
    </citation>
    <scope>NUCLEOTIDE SEQUENCE [LARGE SCALE GENOMIC DNA]</scope>
    <source>
        <strain evidence="3 4">DSM 45671</strain>
    </source>
</reference>
<proteinExistence type="predicted"/>
<sequence length="156" mass="15915">MFVAEVNGRPGDGYVAVRVTGDVDTGTRAALTDALERALAVGSPSILVDLTGVRFFAVAGVHCVERAVGALEARGGSAHVVCPQPGAAWRVVSLLGLQQQWLVHHDVDAAVAGCTAGRWPSSAPVRGGDEPAEVAGRHVPVGTAGPGGPVRRRVQG</sequence>
<dbReference type="Proteomes" id="UP000321261">
    <property type="component" value="Unassembled WGS sequence"/>
</dbReference>
<dbReference type="Pfam" id="PF01740">
    <property type="entry name" value="STAS"/>
    <property type="match status" value="1"/>
</dbReference>
<feature type="domain" description="STAS" evidence="2">
    <location>
        <begin position="4"/>
        <end position="114"/>
    </location>
</feature>
<protein>
    <submittedName>
        <fullName evidence="3">Anti-anti-sigma factor</fullName>
    </submittedName>
</protein>
<evidence type="ECO:0000313" key="4">
    <source>
        <dbReference type="Proteomes" id="UP000321261"/>
    </source>
</evidence>
<dbReference type="AlphaFoldDB" id="A0A561SH26"/>
<dbReference type="EMBL" id="VIWU01000001">
    <property type="protein sequence ID" value="TWF74175.1"/>
    <property type="molecule type" value="Genomic_DNA"/>
</dbReference>
<dbReference type="SUPFAM" id="SSF52091">
    <property type="entry name" value="SpoIIaa-like"/>
    <property type="match status" value="1"/>
</dbReference>
<organism evidence="3 4">
    <name type="scientific">Pseudonocardia hierapolitana</name>
    <dbReference type="NCBI Taxonomy" id="1128676"/>
    <lineage>
        <taxon>Bacteria</taxon>
        <taxon>Bacillati</taxon>
        <taxon>Actinomycetota</taxon>
        <taxon>Actinomycetes</taxon>
        <taxon>Pseudonocardiales</taxon>
        <taxon>Pseudonocardiaceae</taxon>
        <taxon>Pseudonocardia</taxon>
    </lineage>
</organism>
<dbReference type="PROSITE" id="PS50801">
    <property type="entry name" value="STAS"/>
    <property type="match status" value="1"/>
</dbReference>
<dbReference type="InterPro" id="IPR002645">
    <property type="entry name" value="STAS_dom"/>
</dbReference>
<keyword evidence="4" id="KW-1185">Reference proteome</keyword>
<gene>
    <name evidence="3" type="ORF">FHX44_1154</name>
</gene>
<accession>A0A561SH26</accession>
<dbReference type="InterPro" id="IPR036513">
    <property type="entry name" value="STAS_dom_sf"/>
</dbReference>
<dbReference type="Gene3D" id="3.30.750.24">
    <property type="entry name" value="STAS domain"/>
    <property type="match status" value="1"/>
</dbReference>
<evidence type="ECO:0000256" key="1">
    <source>
        <dbReference type="SAM" id="MobiDB-lite"/>
    </source>
</evidence>
<dbReference type="CDD" id="cd07043">
    <property type="entry name" value="STAS_anti-anti-sigma_factors"/>
    <property type="match status" value="1"/>
</dbReference>
<evidence type="ECO:0000313" key="3">
    <source>
        <dbReference type="EMBL" id="TWF74175.1"/>
    </source>
</evidence>
<name>A0A561SH26_9PSEU</name>
<evidence type="ECO:0000259" key="2">
    <source>
        <dbReference type="PROSITE" id="PS50801"/>
    </source>
</evidence>